<feature type="non-terminal residue" evidence="1">
    <location>
        <position position="17"/>
    </location>
</feature>
<gene>
    <name evidence="1" type="ORF">Tci_841490</name>
</gene>
<proteinExistence type="predicted"/>
<evidence type="ECO:0000313" key="1">
    <source>
        <dbReference type="EMBL" id="GFC69520.1"/>
    </source>
</evidence>
<accession>A0A699QDL0</accession>
<organism evidence="1">
    <name type="scientific">Tanacetum cinerariifolium</name>
    <name type="common">Dalmatian daisy</name>
    <name type="synonym">Chrysanthemum cinerariifolium</name>
    <dbReference type="NCBI Taxonomy" id="118510"/>
    <lineage>
        <taxon>Eukaryota</taxon>
        <taxon>Viridiplantae</taxon>
        <taxon>Streptophyta</taxon>
        <taxon>Embryophyta</taxon>
        <taxon>Tracheophyta</taxon>
        <taxon>Spermatophyta</taxon>
        <taxon>Magnoliopsida</taxon>
        <taxon>eudicotyledons</taxon>
        <taxon>Gunneridae</taxon>
        <taxon>Pentapetalae</taxon>
        <taxon>asterids</taxon>
        <taxon>campanulids</taxon>
        <taxon>Asterales</taxon>
        <taxon>Asteraceae</taxon>
        <taxon>Asteroideae</taxon>
        <taxon>Anthemideae</taxon>
        <taxon>Anthemidinae</taxon>
        <taxon>Tanacetum</taxon>
    </lineage>
</organism>
<name>A0A699QDL0_TANCI</name>
<dbReference type="EMBL" id="BKCJ011024915">
    <property type="protein sequence ID" value="GFC69520.1"/>
    <property type="molecule type" value="Genomic_DNA"/>
</dbReference>
<dbReference type="AlphaFoldDB" id="A0A699QDL0"/>
<reference evidence="1" key="1">
    <citation type="journal article" date="2019" name="Sci. Rep.">
        <title>Draft genome of Tanacetum cinerariifolium, the natural source of mosquito coil.</title>
        <authorList>
            <person name="Yamashiro T."/>
            <person name="Shiraishi A."/>
            <person name="Satake H."/>
            <person name="Nakayama K."/>
        </authorList>
    </citation>
    <scope>NUCLEOTIDE SEQUENCE</scope>
</reference>
<sequence length="17" mass="1859">MSRILGGYDPCLGDYAK</sequence>
<comment type="caution">
    <text evidence="1">The sequence shown here is derived from an EMBL/GenBank/DDBJ whole genome shotgun (WGS) entry which is preliminary data.</text>
</comment>
<protein>
    <submittedName>
        <fullName evidence="1">Uncharacterized protein</fullName>
    </submittedName>
</protein>